<evidence type="ECO:0000256" key="2">
    <source>
        <dbReference type="ARBA" id="ARBA00023015"/>
    </source>
</evidence>
<reference evidence="6 7" key="1">
    <citation type="submission" date="2014-08" db="EMBL/GenBank/DDBJ databases">
        <authorList>
            <person name="Hassan Y.I."/>
            <person name="Lepp D."/>
            <person name="Zhou T."/>
        </authorList>
    </citation>
    <scope>NUCLEOTIDE SEQUENCE [LARGE SCALE GENOMIC DNA]</scope>
    <source>
        <strain evidence="6 7">IFO13584</strain>
    </source>
</reference>
<dbReference type="InterPro" id="IPR001789">
    <property type="entry name" value="Sig_transdc_resp-reg_receiver"/>
</dbReference>
<keyword evidence="3" id="KW-0804">Transcription</keyword>
<dbReference type="Pfam" id="PF00072">
    <property type="entry name" value="Response_reg"/>
    <property type="match status" value="1"/>
</dbReference>
<dbReference type="STRING" id="46914.JP75_14670"/>
<protein>
    <recommendedName>
        <fullName evidence="5">Response regulatory domain-containing protein</fullName>
    </recommendedName>
</protein>
<keyword evidence="2" id="KW-0805">Transcription regulation</keyword>
<keyword evidence="1 4" id="KW-0597">Phosphoprotein</keyword>
<gene>
    <name evidence="6" type="ORF">JP75_14670</name>
</gene>
<dbReference type="PANTHER" id="PTHR44591">
    <property type="entry name" value="STRESS RESPONSE REGULATOR PROTEIN 1"/>
    <property type="match status" value="1"/>
</dbReference>
<feature type="domain" description="Response regulatory" evidence="5">
    <location>
        <begin position="2"/>
        <end position="115"/>
    </location>
</feature>
<dbReference type="PANTHER" id="PTHR44591:SF3">
    <property type="entry name" value="RESPONSE REGULATORY DOMAIN-CONTAINING PROTEIN"/>
    <property type="match status" value="1"/>
</dbReference>
<dbReference type="Proteomes" id="UP000028981">
    <property type="component" value="Unassembled WGS sequence"/>
</dbReference>
<evidence type="ECO:0000256" key="4">
    <source>
        <dbReference type="PROSITE-ProRule" id="PRU00169"/>
    </source>
</evidence>
<dbReference type="SUPFAM" id="SSF52172">
    <property type="entry name" value="CheY-like"/>
    <property type="match status" value="1"/>
</dbReference>
<accession>A0A087M0M3</accession>
<evidence type="ECO:0000313" key="7">
    <source>
        <dbReference type="Proteomes" id="UP000028981"/>
    </source>
</evidence>
<dbReference type="RefSeq" id="WP_035084057.1">
    <property type="nucleotide sequence ID" value="NZ_JQGC01000013.1"/>
</dbReference>
<dbReference type="AlphaFoldDB" id="A0A087M0M3"/>
<evidence type="ECO:0000256" key="1">
    <source>
        <dbReference type="ARBA" id="ARBA00022553"/>
    </source>
</evidence>
<dbReference type="EMBL" id="JQGC01000013">
    <property type="protein sequence ID" value="KFL30426.1"/>
    <property type="molecule type" value="Genomic_DNA"/>
</dbReference>
<proteinExistence type="predicted"/>
<dbReference type="GO" id="GO:0000160">
    <property type="term" value="P:phosphorelay signal transduction system"/>
    <property type="evidence" value="ECO:0007669"/>
    <property type="project" value="InterPro"/>
</dbReference>
<evidence type="ECO:0000259" key="5">
    <source>
        <dbReference type="PROSITE" id="PS50110"/>
    </source>
</evidence>
<keyword evidence="7" id="KW-1185">Reference proteome</keyword>
<dbReference type="Gene3D" id="3.40.50.2300">
    <property type="match status" value="1"/>
</dbReference>
<comment type="caution">
    <text evidence="6">The sequence shown here is derived from an EMBL/GenBank/DDBJ whole genome shotgun (WGS) entry which is preliminary data.</text>
</comment>
<dbReference type="InterPro" id="IPR011006">
    <property type="entry name" value="CheY-like_superfamily"/>
</dbReference>
<name>A0A087M0M3_9HYPH</name>
<dbReference type="PROSITE" id="PS50110">
    <property type="entry name" value="RESPONSE_REGULATORY"/>
    <property type="match status" value="1"/>
</dbReference>
<dbReference type="SMART" id="SM00448">
    <property type="entry name" value="REC"/>
    <property type="match status" value="1"/>
</dbReference>
<evidence type="ECO:0000313" key="6">
    <source>
        <dbReference type="EMBL" id="KFL30426.1"/>
    </source>
</evidence>
<evidence type="ECO:0000256" key="3">
    <source>
        <dbReference type="ARBA" id="ARBA00023163"/>
    </source>
</evidence>
<organism evidence="6 7">
    <name type="scientific">Devosia riboflavina</name>
    <dbReference type="NCBI Taxonomy" id="46914"/>
    <lineage>
        <taxon>Bacteria</taxon>
        <taxon>Pseudomonadati</taxon>
        <taxon>Pseudomonadota</taxon>
        <taxon>Alphaproteobacteria</taxon>
        <taxon>Hyphomicrobiales</taxon>
        <taxon>Devosiaceae</taxon>
        <taxon>Devosia</taxon>
    </lineage>
</organism>
<dbReference type="InterPro" id="IPR050595">
    <property type="entry name" value="Bact_response_regulator"/>
</dbReference>
<sequence>MRVLVVNDDQNVLDVAERLLIGDGHVPILTGAPQAALQIARSMRPGAIFLDVLMPGFDGWDLLAALKADPETSDIPVLMICMLGERRKALVAGAAGVIAKPLDAAGVRAAMARLATRQSSSR</sequence>
<feature type="modified residue" description="4-aspartylphosphate" evidence="4">
    <location>
        <position position="51"/>
    </location>
</feature>